<gene>
    <name evidence="2" type="ORF">IAA83_08385</name>
</gene>
<sequence>MKVSIKTIKITSVISAISLVIALLMGAEYFKDTSQIYLFGISWVTLQNTAFGIFGSAALAAVSAGIIYGVDKEAYL</sequence>
<comment type="caution">
    <text evidence="2">The sequence shown here is derived from an EMBL/GenBank/DDBJ whole genome shotgun (WGS) entry which is preliminary data.</text>
</comment>
<keyword evidence="1" id="KW-0472">Membrane</keyword>
<dbReference type="EMBL" id="DVJJ01000127">
    <property type="protein sequence ID" value="HIS65371.1"/>
    <property type="molecule type" value="Genomic_DNA"/>
</dbReference>
<evidence type="ECO:0000256" key="1">
    <source>
        <dbReference type="SAM" id="Phobius"/>
    </source>
</evidence>
<accession>A0A9D1FBQ0</accession>
<dbReference type="Proteomes" id="UP000886741">
    <property type="component" value="Unassembled WGS sequence"/>
</dbReference>
<feature type="transmembrane region" description="Helical" evidence="1">
    <location>
        <begin position="50"/>
        <end position="70"/>
    </location>
</feature>
<reference evidence="2" key="2">
    <citation type="journal article" date="2021" name="PeerJ">
        <title>Extensive microbial diversity within the chicken gut microbiome revealed by metagenomics and culture.</title>
        <authorList>
            <person name="Gilroy R."/>
            <person name="Ravi A."/>
            <person name="Getino M."/>
            <person name="Pursley I."/>
            <person name="Horton D.L."/>
            <person name="Alikhan N.F."/>
            <person name="Baker D."/>
            <person name="Gharbi K."/>
            <person name="Hall N."/>
            <person name="Watson M."/>
            <person name="Adriaenssens E.M."/>
            <person name="Foster-Nyarko E."/>
            <person name="Jarju S."/>
            <person name="Secka A."/>
            <person name="Antonio M."/>
            <person name="Oren A."/>
            <person name="Chaudhuri R.R."/>
            <person name="La Ragione R."/>
            <person name="Hildebrand F."/>
            <person name="Pallen M.J."/>
        </authorList>
    </citation>
    <scope>NUCLEOTIDE SEQUENCE</scope>
    <source>
        <strain evidence="2">ChiBcec16-1751</strain>
    </source>
</reference>
<protein>
    <submittedName>
        <fullName evidence="2">Uncharacterized protein</fullName>
    </submittedName>
</protein>
<reference evidence="2" key="1">
    <citation type="submission" date="2020-10" db="EMBL/GenBank/DDBJ databases">
        <authorList>
            <person name="Gilroy R."/>
        </authorList>
    </citation>
    <scope>NUCLEOTIDE SEQUENCE</scope>
    <source>
        <strain evidence="2">ChiBcec16-1751</strain>
    </source>
</reference>
<evidence type="ECO:0000313" key="2">
    <source>
        <dbReference type="EMBL" id="HIS65371.1"/>
    </source>
</evidence>
<keyword evidence="1" id="KW-0812">Transmembrane</keyword>
<proteinExistence type="predicted"/>
<keyword evidence="1" id="KW-1133">Transmembrane helix</keyword>
<feature type="transmembrane region" description="Helical" evidence="1">
    <location>
        <begin position="12"/>
        <end position="30"/>
    </location>
</feature>
<name>A0A9D1FBQ0_9FIRM</name>
<dbReference type="AlphaFoldDB" id="A0A9D1FBQ0"/>
<organism evidence="2 3">
    <name type="scientific">Candidatus Avoscillospira avistercoris</name>
    <dbReference type="NCBI Taxonomy" id="2840707"/>
    <lineage>
        <taxon>Bacteria</taxon>
        <taxon>Bacillati</taxon>
        <taxon>Bacillota</taxon>
        <taxon>Clostridia</taxon>
        <taxon>Eubacteriales</taxon>
        <taxon>Oscillospiraceae</taxon>
        <taxon>Oscillospiraceae incertae sedis</taxon>
        <taxon>Candidatus Avoscillospira</taxon>
    </lineage>
</organism>
<feature type="non-terminal residue" evidence="2">
    <location>
        <position position="76"/>
    </location>
</feature>
<evidence type="ECO:0000313" key="3">
    <source>
        <dbReference type="Proteomes" id="UP000886741"/>
    </source>
</evidence>